<keyword evidence="5" id="KW-0539">Nucleus</keyword>
<dbReference type="Proteomes" id="UP000887578">
    <property type="component" value="Unplaced"/>
</dbReference>
<name>A0A914PNJ2_9BILA</name>
<evidence type="ECO:0000259" key="6">
    <source>
        <dbReference type="Pfam" id="PF04042"/>
    </source>
</evidence>
<evidence type="ECO:0000313" key="8">
    <source>
        <dbReference type="WBParaSite" id="PDA_v2.g20083.t1"/>
    </source>
</evidence>
<evidence type="ECO:0000256" key="1">
    <source>
        <dbReference type="ARBA" id="ARBA00004123"/>
    </source>
</evidence>
<dbReference type="AlphaFoldDB" id="A0A914PNJ2"/>
<keyword evidence="7" id="KW-1185">Reference proteome</keyword>
<evidence type="ECO:0000256" key="3">
    <source>
        <dbReference type="ARBA" id="ARBA00018596"/>
    </source>
</evidence>
<dbReference type="GO" id="GO:0006270">
    <property type="term" value="P:DNA replication initiation"/>
    <property type="evidence" value="ECO:0007669"/>
    <property type="project" value="TreeGrafter"/>
</dbReference>
<evidence type="ECO:0000313" key="7">
    <source>
        <dbReference type="Proteomes" id="UP000887578"/>
    </source>
</evidence>
<dbReference type="PANTHER" id="PTHR23061:SF12">
    <property type="entry name" value="DNA POLYMERASE ALPHA SUBUNIT B"/>
    <property type="match status" value="1"/>
</dbReference>
<evidence type="ECO:0000256" key="4">
    <source>
        <dbReference type="ARBA" id="ARBA00022705"/>
    </source>
</evidence>
<dbReference type="GO" id="GO:0005658">
    <property type="term" value="C:alpha DNA polymerase:primase complex"/>
    <property type="evidence" value="ECO:0007669"/>
    <property type="project" value="TreeGrafter"/>
</dbReference>
<feature type="domain" description="DNA polymerase alpha/delta/epsilon subunit B" evidence="6">
    <location>
        <begin position="1"/>
        <end position="165"/>
    </location>
</feature>
<dbReference type="GO" id="GO:0003677">
    <property type="term" value="F:DNA binding"/>
    <property type="evidence" value="ECO:0007669"/>
    <property type="project" value="InterPro"/>
</dbReference>
<accession>A0A914PNJ2</accession>
<reference evidence="8" key="1">
    <citation type="submission" date="2022-11" db="UniProtKB">
        <authorList>
            <consortium name="WormBaseParasite"/>
        </authorList>
    </citation>
    <scope>IDENTIFICATION</scope>
</reference>
<dbReference type="PANTHER" id="PTHR23061">
    <property type="entry name" value="DNA POLYMERASE 2 ALPHA 70 KDA SUBUNIT"/>
    <property type="match status" value="1"/>
</dbReference>
<dbReference type="InterPro" id="IPR016722">
    <property type="entry name" value="DNA_pol_alpha_bsu"/>
</dbReference>
<comment type="subcellular location">
    <subcellularLocation>
        <location evidence="1">Nucleus</location>
    </subcellularLocation>
</comment>
<dbReference type="Gene3D" id="3.60.21.60">
    <property type="match status" value="1"/>
</dbReference>
<proteinExistence type="inferred from homology"/>
<evidence type="ECO:0000256" key="2">
    <source>
        <dbReference type="ARBA" id="ARBA00007299"/>
    </source>
</evidence>
<sequence>MVACGPFNDENSFSRIFNFAKENSVKLVIIFGPLPCLEKASIETVDAAFDTVLKRIFEFANGEMDVVIVPPSENDPFILYPTYPTTAYQSEHYTSQFLESKKVHLLDNPSIFSFDGMQIAVTNFDTMRALSKGSLITLAELPTTDRMIWYVQQMLQHGQICPSYKWRRC</sequence>
<keyword evidence="4" id="KW-0235">DNA replication</keyword>
<dbReference type="WBParaSite" id="PDA_v2.g20083.t1">
    <property type="protein sequence ID" value="PDA_v2.g20083.t1"/>
    <property type="gene ID" value="PDA_v2.g20083"/>
</dbReference>
<evidence type="ECO:0000256" key="5">
    <source>
        <dbReference type="ARBA" id="ARBA00023242"/>
    </source>
</evidence>
<organism evidence="7 8">
    <name type="scientific">Panagrolaimus davidi</name>
    <dbReference type="NCBI Taxonomy" id="227884"/>
    <lineage>
        <taxon>Eukaryota</taxon>
        <taxon>Metazoa</taxon>
        <taxon>Ecdysozoa</taxon>
        <taxon>Nematoda</taxon>
        <taxon>Chromadorea</taxon>
        <taxon>Rhabditida</taxon>
        <taxon>Tylenchina</taxon>
        <taxon>Panagrolaimomorpha</taxon>
        <taxon>Panagrolaimoidea</taxon>
        <taxon>Panagrolaimidae</taxon>
        <taxon>Panagrolaimus</taxon>
    </lineage>
</organism>
<comment type="similarity">
    <text evidence="2">Belongs to the DNA polymerase alpha subunit B family.</text>
</comment>
<protein>
    <recommendedName>
        <fullName evidence="3">DNA polymerase alpha subunit B</fullName>
    </recommendedName>
</protein>
<dbReference type="Pfam" id="PF04042">
    <property type="entry name" value="DNA_pol_E_B"/>
    <property type="match status" value="1"/>
</dbReference>
<dbReference type="InterPro" id="IPR007185">
    <property type="entry name" value="DNA_pol_a/d/e_bsu"/>
</dbReference>